<dbReference type="Pfam" id="PF17836">
    <property type="entry name" value="PglD_N"/>
    <property type="match status" value="1"/>
</dbReference>
<dbReference type="Proteomes" id="UP000049979">
    <property type="component" value="Unassembled WGS sequence"/>
</dbReference>
<feature type="site" description="Increases basicity of active site His" evidence="1">
    <location>
        <position position="138"/>
    </location>
</feature>
<dbReference type="CDD" id="cd03360">
    <property type="entry name" value="LbH_AT_putative"/>
    <property type="match status" value="1"/>
</dbReference>
<evidence type="ECO:0000259" key="3">
    <source>
        <dbReference type="Pfam" id="PF17836"/>
    </source>
</evidence>
<reference evidence="5" key="1">
    <citation type="submission" date="2015-05" db="EMBL/GenBank/DDBJ databases">
        <authorList>
            <consortium name="Pathogen Informatics"/>
        </authorList>
    </citation>
    <scope>NUCLEOTIDE SEQUENCE [LARGE SCALE GENOMIC DNA]</scope>
    <source>
        <strain evidence="5">M72</strain>
    </source>
</reference>
<dbReference type="InterPro" id="IPR050179">
    <property type="entry name" value="Trans_hexapeptide_repeat"/>
</dbReference>
<sequence>MKPQIILTGSGGCMRELAWQMPDWQISGYVDVTPPEHPIKVGDRIIPYLGKDDFLLQQTKDINVAIAVGDPALRQKIAQKLQTNPHIHFPNLILHGAEVCSDVKLGQGCIISMDARVSTNVRMGDFVFLNIGAMVCHDGRLGDYVTLAPDVKLAGAVHIGSHCDIGLGTKVIQGSTIADHVRTGAGAVVVRDVEEAGTVVGVPARKIK</sequence>
<dbReference type="NCBIfam" id="TIGR03570">
    <property type="entry name" value="NeuD_NnaD"/>
    <property type="match status" value="1"/>
</dbReference>
<evidence type="ECO:0000256" key="1">
    <source>
        <dbReference type="PIRSR" id="PIRSR620019-1"/>
    </source>
</evidence>
<dbReference type="InterPro" id="IPR041561">
    <property type="entry name" value="PglD_N"/>
</dbReference>
<organism evidence="4 5">
    <name type="scientific">Roseburia faecis</name>
    <dbReference type="NCBI Taxonomy" id="301302"/>
    <lineage>
        <taxon>Bacteria</taxon>
        <taxon>Bacillati</taxon>
        <taxon>Bacillota</taxon>
        <taxon>Clostridia</taxon>
        <taxon>Lachnospirales</taxon>
        <taxon>Lachnospiraceae</taxon>
        <taxon>Roseburia</taxon>
    </lineage>
</organism>
<dbReference type="Gene3D" id="3.40.50.20">
    <property type="match status" value="1"/>
</dbReference>
<dbReference type="RefSeq" id="WP_055067608.1">
    <property type="nucleotide sequence ID" value="NZ_CP173697.1"/>
</dbReference>
<evidence type="ECO:0000313" key="4">
    <source>
        <dbReference type="EMBL" id="CRL36870.1"/>
    </source>
</evidence>
<evidence type="ECO:0000313" key="5">
    <source>
        <dbReference type="Proteomes" id="UP000049979"/>
    </source>
</evidence>
<dbReference type="SUPFAM" id="SSF51161">
    <property type="entry name" value="Trimeric LpxA-like enzymes"/>
    <property type="match status" value="1"/>
</dbReference>
<gene>
    <name evidence="4" type="ORF">M72_27301</name>
</gene>
<protein>
    <recommendedName>
        <fullName evidence="3">PglD N-terminal domain-containing protein</fullName>
    </recommendedName>
</protein>
<dbReference type="OrthoDB" id="9801456at2"/>
<dbReference type="PANTHER" id="PTHR43300:SF7">
    <property type="entry name" value="UDP-N-ACETYLBACILLOSAMINE N-ACETYLTRANSFERASE"/>
    <property type="match status" value="1"/>
</dbReference>
<keyword evidence="5" id="KW-1185">Reference proteome</keyword>
<dbReference type="InterPro" id="IPR011004">
    <property type="entry name" value="Trimer_LpxA-like_sf"/>
</dbReference>
<feature type="domain" description="PglD N-terminal" evidence="3">
    <location>
        <begin position="6"/>
        <end position="81"/>
    </location>
</feature>
<proteinExistence type="predicted"/>
<dbReference type="PANTHER" id="PTHR43300">
    <property type="entry name" value="ACETYLTRANSFERASE"/>
    <property type="match status" value="1"/>
</dbReference>
<evidence type="ECO:0000256" key="2">
    <source>
        <dbReference type="PIRSR" id="PIRSR620019-2"/>
    </source>
</evidence>
<accession>A0A0M6WLP6</accession>
<dbReference type="STRING" id="301302.ERS852420_03347"/>
<dbReference type="EMBL" id="CVRR01000014">
    <property type="protein sequence ID" value="CRL36870.1"/>
    <property type="molecule type" value="Genomic_DNA"/>
</dbReference>
<feature type="active site" description="Proton acceptor" evidence="1">
    <location>
        <position position="137"/>
    </location>
</feature>
<dbReference type="Gene3D" id="2.160.10.10">
    <property type="entry name" value="Hexapeptide repeat proteins"/>
    <property type="match status" value="1"/>
</dbReference>
<name>A0A0M6WLP6_9FIRM</name>
<dbReference type="AlphaFoldDB" id="A0A0M6WLP6"/>
<dbReference type="InterPro" id="IPR020019">
    <property type="entry name" value="AcTrfase_PglD-like"/>
</dbReference>
<feature type="binding site" evidence="2">
    <location>
        <position position="69"/>
    </location>
    <ligand>
        <name>substrate</name>
    </ligand>
</feature>